<gene>
    <name evidence="2" type="ORF">ACFLIM_47795</name>
</gene>
<feature type="transmembrane region" description="Helical" evidence="1">
    <location>
        <begin position="23"/>
        <end position="44"/>
    </location>
</feature>
<keyword evidence="1" id="KW-0812">Transmembrane</keyword>
<evidence type="ECO:0000313" key="3">
    <source>
        <dbReference type="Proteomes" id="UP001603978"/>
    </source>
</evidence>
<keyword evidence="3" id="KW-1185">Reference proteome</keyword>
<name>A0ABW7AWZ5_9ACTN</name>
<comment type="caution">
    <text evidence="2">The sequence shown here is derived from an EMBL/GenBank/DDBJ whole genome shotgun (WGS) entry which is preliminary data.</text>
</comment>
<keyword evidence="1" id="KW-0472">Membrane</keyword>
<evidence type="ECO:0008006" key="4">
    <source>
        <dbReference type="Google" id="ProtNLM"/>
    </source>
</evidence>
<protein>
    <recommendedName>
        <fullName evidence="4">ABC transporter permease</fullName>
    </recommendedName>
</protein>
<dbReference type="RefSeq" id="WP_393177139.1">
    <property type="nucleotide sequence ID" value="NZ_JBICRM010000060.1"/>
</dbReference>
<proteinExistence type="predicted"/>
<evidence type="ECO:0000313" key="2">
    <source>
        <dbReference type="EMBL" id="MFG1710891.1"/>
    </source>
</evidence>
<organism evidence="2 3">
    <name type="scientific">Nonomuraea marmarensis</name>
    <dbReference type="NCBI Taxonomy" id="3351344"/>
    <lineage>
        <taxon>Bacteria</taxon>
        <taxon>Bacillati</taxon>
        <taxon>Actinomycetota</taxon>
        <taxon>Actinomycetes</taxon>
        <taxon>Streptosporangiales</taxon>
        <taxon>Streptosporangiaceae</taxon>
        <taxon>Nonomuraea</taxon>
    </lineage>
</organism>
<keyword evidence="1" id="KW-1133">Transmembrane helix</keyword>
<sequence>MTTQPAVYDATLQGLYDAGRRDVMLAAGAAVLAGAPLLTLRFGWRAARRHSSD</sequence>
<evidence type="ECO:0000256" key="1">
    <source>
        <dbReference type="SAM" id="Phobius"/>
    </source>
</evidence>
<dbReference type="EMBL" id="JBICRM010000060">
    <property type="protein sequence ID" value="MFG1710891.1"/>
    <property type="molecule type" value="Genomic_DNA"/>
</dbReference>
<reference evidence="2 3" key="1">
    <citation type="submission" date="2024-10" db="EMBL/GenBank/DDBJ databases">
        <authorList>
            <person name="Topkara A.R."/>
            <person name="Saygin H."/>
        </authorList>
    </citation>
    <scope>NUCLEOTIDE SEQUENCE [LARGE SCALE GENOMIC DNA]</scope>
    <source>
        <strain evidence="2 3">M3C6</strain>
    </source>
</reference>
<dbReference type="Proteomes" id="UP001603978">
    <property type="component" value="Unassembled WGS sequence"/>
</dbReference>
<accession>A0ABW7AWZ5</accession>